<dbReference type="InterPro" id="IPR004089">
    <property type="entry name" value="MCPsignal_dom"/>
</dbReference>
<sequence>MYFGLAVGCFVIAHADLMGLWSRLKADEAASESAQLASGAEELASTTEEVNASVEETTAAHHELRGLAGANQNTLDEMERLLKGVAGGISNIVEQMGEVSQRLQRINQVGEQVASIADQTNLLALNATIEAARAGDQGRGFAVVAQEVGKLAGNTIEAVAMVKNLASEMEVLSETVNQNSGEIKDAFDVYSSYVSSASASVNESMSMVQAASKALDEISQAVSQVTSTTDGISLASQRLAEITAFGSACSANAANVRDASLPVLEPLISGVEETDPVRLLAARLYDHAGLLKNIVEKAGAGDRVPDHRECAFGRWYDGEGGKKFGNLKAWREIDQPHRRVHSSGRSLVSEARPEYAEELADASLELLRCFVALKSEIY</sequence>
<evidence type="ECO:0000256" key="4">
    <source>
        <dbReference type="SAM" id="MobiDB-lite"/>
    </source>
</evidence>
<comment type="similarity">
    <text evidence="2">Belongs to the methyl-accepting chemotaxis (MCP) protein family.</text>
</comment>
<dbReference type="EMBL" id="BFAV01000028">
    <property type="protein sequence ID" value="GBF32417.1"/>
    <property type="molecule type" value="Genomic_DNA"/>
</dbReference>
<dbReference type="AlphaFoldDB" id="A0A2L2X879"/>
<dbReference type="GO" id="GO:0004888">
    <property type="term" value="F:transmembrane signaling receptor activity"/>
    <property type="evidence" value="ECO:0007669"/>
    <property type="project" value="InterPro"/>
</dbReference>
<evidence type="ECO:0000259" key="5">
    <source>
        <dbReference type="PROSITE" id="PS50111"/>
    </source>
</evidence>
<feature type="region of interest" description="Disordered" evidence="4">
    <location>
        <begin position="37"/>
        <end position="56"/>
    </location>
</feature>
<protein>
    <submittedName>
        <fullName evidence="6">Methyl-accepting chemotaxis protein</fullName>
    </submittedName>
</protein>
<dbReference type="Pfam" id="PF00015">
    <property type="entry name" value="MCPsignal"/>
    <property type="match status" value="1"/>
</dbReference>
<evidence type="ECO:0000256" key="3">
    <source>
        <dbReference type="PROSITE-ProRule" id="PRU00284"/>
    </source>
</evidence>
<dbReference type="Proteomes" id="UP000239549">
    <property type="component" value="Unassembled WGS sequence"/>
</dbReference>
<evidence type="ECO:0000313" key="7">
    <source>
        <dbReference type="Proteomes" id="UP000239549"/>
    </source>
</evidence>
<organism evidence="6 7">
    <name type="scientific">Desulfocucumis palustris</name>
    <dbReference type="NCBI Taxonomy" id="1898651"/>
    <lineage>
        <taxon>Bacteria</taxon>
        <taxon>Bacillati</taxon>
        <taxon>Bacillota</taxon>
        <taxon>Clostridia</taxon>
        <taxon>Eubacteriales</taxon>
        <taxon>Desulfocucumaceae</taxon>
        <taxon>Desulfocucumis</taxon>
    </lineage>
</organism>
<dbReference type="Pfam" id="PF13682">
    <property type="entry name" value="CZB"/>
    <property type="match status" value="1"/>
</dbReference>
<dbReference type="PANTHER" id="PTHR32089:SF112">
    <property type="entry name" value="LYSOZYME-LIKE PROTEIN-RELATED"/>
    <property type="match status" value="1"/>
</dbReference>
<dbReference type="GO" id="GO:0007165">
    <property type="term" value="P:signal transduction"/>
    <property type="evidence" value="ECO:0007669"/>
    <property type="project" value="UniProtKB-KW"/>
</dbReference>
<keyword evidence="1 3" id="KW-0807">Transducer</keyword>
<dbReference type="GO" id="GO:0016020">
    <property type="term" value="C:membrane"/>
    <property type="evidence" value="ECO:0007669"/>
    <property type="project" value="InterPro"/>
</dbReference>
<evidence type="ECO:0000256" key="1">
    <source>
        <dbReference type="ARBA" id="ARBA00023224"/>
    </source>
</evidence>
<dbReference type="GO" id="GO:0006935">
    <property type="term" value="P:chemotaxis"/>
    <property type="evidence" value="ECO:0007669"/>
    <property type="project" value="InterPro"/>
</dbReference>
<evidence type="ECO:0000256" key="2">
    <source>
        <dbReference type="ARBA" id="ARBA00029447"/>
    </source>
</evidence>
<dbReference type="Gene3D" id="1.10.287.950">
    <property type="entry name" value="Methyl-accepting chemotaxis protein"/>
    <property type="match status" value="1"/>
</dbReference>
<keyword evidence="7" id="KW-1185">Reference proteome</keyword>
<evidence type="ECO:0000313" key="6">
    <source>
        <dbReference type="EMBL" id="GBF32417.1"/>
    </source>
</evidence>
<reference evidence="7" key="1">
    <citation type="submission" date="2018-02" db="EMBL/GenBank/DDBJ databases">
        <title>Genome sequence of Desulfocucumis palustris strain NAW-5.</title>
        <authorList>
            <person name="Watanabe M."/>
            <person name="Kojima H."/>
            <person name="Fukui M."/>
        </authorList>
    </citation>
    <scope>NUCLEOTIDE SEQUENCE [LARGE SCALE GENOMIC DNA]</scope>
    <source>
        <strain evidence="7">NAW-5</strain>
    </source>
</reference>
<name>A0A2L2X879_9FIRM</name>
<dbReference type="PROSITE" id="PS50111">
    <property type="entry name" value="CHEMOTAXIS_TRANSDUC_2"/>
    <property type="match status" value="1"/>
</dbReference>
<comment type="caution">
    <text evidence="6">The sequence shown here is derived from an EMBL/GenBank/DDBJ whole genome shotgun (WGS) entry which is preliminary data.</text>
</comment>
<feature type="compositionally biased region" description="Polar residues" evidence="4">
    <location>
        <begin position="44"/>
        <end position="56"/>
    </location>
</feature>
<dbReference type="InterPro" id="IPR004090">
    <property type="entry name" value="Chemotax_Me-accpt_rcpt"/>
</dbReference>
<dbReference type="SUPFAM" id="SSF58104">
    <property type="entry name" value="Methyl-accepting chemotaxis protein (MCP) signaling domain"/>
    <property type="match status" value="1"/>
</dbReference>
<proteinExistence type="inferred from homology"/>
<dbReference type="Gene3D" id="1.20.120.30">
    <property type="entry name" value="Aspartate receptor, ligand-binding domain"/>
    <property type="match status" value="1"/>
</dbReference>
<dbReference type="InterPro" id="IPR025991">
    <property type="entry name" value="Chemoreceptor_zinc-bind_dom"/>
</dbReference>
<dbReference type="SMART" id="SM00283">
    <property type="entry name" value="MA"/>
    <property type="match status" value="1"/>
</dbReference>
<dbReference type="PRINTS" id="PR00260">
    <property type="entry name" value="CHEMTRNSDUCR"/>
</dbReference>
<feature type="domain" description="Methyl-accepting transducer" evidence="5">
    <location>
        <begin position="25"/>
        <end position="240"/>
    </location>
</feature>
<gene>
    <name evidence="6" type="ORF">DCCM_0611</name>
</gene>
<accession>A0A2L2X879</accession>
<dbReference type="PANTHER" id="PTHR32089">
    <property type="entry name" value="METHYL-ACCEPTING CHEMOTAXIS PROTEIN MCPB"/>
    <property type="match status" value="1"/>
</dbReference>